<feature type="domain" description="Glycosyl transferase family 1" evidence="2">
    <location>
        <begin position="181"/>
        <end position="339"/>
    </location>
</feature>
<organism evidence="3 4">
    <name type="scientific">Subsaximicrobium wynnwilliamsii</name>
    <dbReference type="NCBI Taxonomy" id="291179"/>
    <lineage>
        <taxon>Bacteria</taxon>
        <taxon>Pseudomonadati</taxon>
        <taxon>Bacteroidota</taxon>
        <taxon>Flavobacteriia</taxon>
        <taxon>Flavobacteriales</taxon>
        <taxon>Flavobacteriaceae</taxon>
        <taxon>Subsaximicrobium</taxon>
    </lineage>
</organism>
<dbReference type="AlphaFoldDB" id="A0A5C6ZKU9"/>
<sequence>MKNILLEAHNISNLHFGFGQFNFHLLQALSKQEALLNDEAIRLTVLGKNPSDLKAKFSTDFIYKKYHSLQRKPFFRIRKKYELWHSLNQNTKVEPYHKIPYLLTVHDVNFMEEDQGEKLKKRQQLFKEKLERSDAITYISNYAKSMTHCYFEVPNVPEYVIYNGSPNKAVAIAEDYQPKILPGQPYLFSIGEFLEKKNFHTLLEMLIHLPDLSLVLAGKDTTAYADRIREKVKTLGLQNRVLITGKISEQDKNYFYQNCSAFVFPSLREGFGIPPIEAMTYGTPVFLSNKSSLPEIGGALAYYWEHFDPKYMAEQLNQGLAHFESNKSELPAKLIAHAKSYSWDKAASRYIEVYKTLLK</sequence>
<dbReference type="EMBL" id="VORO01000003">
    <property type="protein sequence ID" value="TXD90636.1"/>
    <property type="molecule type" value="Genomic_DNA"/>
</dbReference>
<dbReference type="Proteomes" id="UP000321578">
    <property type="component" value="Unassembled WGS sequence"/>
</dbReference>
<gene>
    <name evidence="3" type="ORF">ESY86_04515</name>
</gene>
<evidence type="ECO:0000256" key="1">
    <source>
        <dbReference type="ARBA" id="ARBA00022679"/>
    </source>
</evidence>
<dbReference type="GO" id="GO:0016757">
    <property type="term" value="F:glycosyltransferase activity"/>
    <property type="evidence" value="ECO:0007669"/>
    <property type="project" value="InterPro"/>
</dbReference>
<dbReference type="Pfam" id="PF00534">
    <property type="entry name" value="Glycos_transf_1"/>
    <property type="match status" value="1"/>
</dbReference>
<dbReference type="RefSeq" id="WP_147085408.1">
    <property type="nucleotide sequence ID" value="NZ_VORM01000002.1"/>
</dbReference>
<protein>
    <submittedName>
        <fullName evidence="3">Glycosyltransferase family 4 protein</fullName>
    </submittedName>
</protein>
<keyword evidence="1 3" id="KW-0808">Transferase</keyword>
<evidence type="ECO:0000313" key="4">
    <source>
        <dbReference type="Proteomes" id="UP000321578"/>
    </source>
</evidence>
<evidence type="ECO:0000313" key="3">
    <source>
        <dbReference type="EMBL" id="TXD90636.1"/>
    </source>
</evidence>
<accession>A0A5C6ZKU9</accession>
<name>A0A5C6ZKU9_9FLAO</name>
<reference evidence="3 4" key="1">
    <citation type="submission" date="2019-08" db="EMBL/GenBank/DDBJ databases">
        <title>Genomes of Subsaximicrobium wynnwilliamsii strains.</title>
        <authorList>
            <person name="Bowman J.P."/>
        </authorList>
    </citation>
    <scope>NUCLEOTIDE SEQUENCE [LARGE SCALE GENOMIC DNA]</scope>
    <source>
        <strain evidence="3 4">2-80-2</strain>
    </source>
</reference>
<dbReference type="PANTHER" id="PTHR46401:SF2">
    <property type="entry name" value="GLYCOSYLTRANSFERASE WBBK-RELATED"/>
    <property type="match status" value="1"/>
</dbReference>
<dbReference type="OrthoDB" id="9801609at2"/>
<dbReference type="Gene3D" id="3.40.50.2000">
    <property type="entry name" value="Glycogen Phosphorylase B"/>
    <property type="match status" value="2"/>
</dbReference>
<dbReference type="InterPro" id="IPR001296">
    <property type="entry name" value="Glyco_trans_1"/>
</dbReference>
<dbReference type="PANTHER" id="PTHR46401">
    <property type="entry name" value="GLYCOSYLTRANSFERASE WBBK-RELATED"/>
    <property type="match status" value="1"/>
</dbReference>
<comment type="caution">
    <text evidence="3">The sequence shown here is derived from an EMBL/GenBank/DDBJ whole genome shotgun (WGS) entry which is preliminary data.</text>
</comment>
<evidence type="ECO:0000259" key="2">
    <source>
        <dbReference type="Pfam" id="PF00534"/>
    </source>
</evidence>
<dbReference type="SUPFAM" id="SSF53756">
    <property type="entry name" value="UDP-Glycosyltransferase/glycogen phosphorylase"/>
    <property type="match status" value="1"/>
</dbReference>
<dbReference type="CDD" id="cd03809">
    <property type="entry name" value="GT4_MtfB-like"/>
    <property type="match status" value="1"/>
</dbReference>
<proteinExistence type="predicted"/>
<keyword evidence="4" id="KW-1185">Reference proteome</keyword>